<dbReference type="PANTHER" id="PTHR47526">
    <property type="entry name" value="ATP-DEPENDENT DNA HELICASE"/>
    <property type="match status" value="1"/>
</dbReference>
<organism evidence="7 8">
    <name type="scientific">Stylophora pistillata</name>
    <name type="common">Smooth cauliflower coral</name>
    <dbReference type="NCBI Taxonomy" id="50429"/>
    <lineage>
        <taxon>Eukaryota</taxon>
        <taxon>Metazoa</taxon>
        <taxon>Cnidaria</taxon>
        <taxon>Anthozoa</taxon>
        <taxon>Hexacorallia</taxon>
        <taxon>Scleractinia</taxon>
        <taxon>Astrocoeniina</taxon>
        <taxon>Pocilloporidae</taxon>
        <taxon>Stylophora</taxon>
    </lineage>
</organism>
<dbReference type="OrthoDB" id="5984844at2759"/>
<dbReference type="InterPro" id="IPR007527">
    <property type="entry name" value="Znf_SWIM"/>
</dbReference>
<keyword evidence="3" id="KW-0378">Hydrolase</keyword>
<dbReference type="Proteomes" id="UP000225706">
    <property type="component" value="Unassembled WGS sequence"/>
</dbReference>
<name>A0A2B4S7Y9_STYPI</name>
<evidence type="ECO:0000256" key="4">
    <source>
        <dbReference type="ARBA" id="ARBA00022839"/>
    </source>
</evidence>
<keyword evidence="5" id="KW-0863">Zinc-finger</keyword>
<evidence type="ECO:0000256" key="5">
    <source>
        <dbReference type="PROSITE-ProRule" id="PRU00325"/>
    </source>
</evidence>
<dbReference type="Pfam" id="PF01771">
    <property type="entry name" value="Viral_alk_exo"/>
    <property type="match status" value="1"/>
</dbReference>
<dbReference type="InterPro" id="IPR011335">
    <property type="entry name" value="Restrct_endonuc-II-like"/>
</dbReference>
<keyword evidence="2" id="KW-0255">Endonuclease</keyword>
<proteinExistence type="predicted"/>
<dbReference type="InterPro" id="IPR034720">
    <property type="entry name" value="Viral_alk_exo"/>
</dbReference>
<evidence type="ECO:0000259" key="6">
    <source>
        <dbReference type="PROSITE" id="PS50966"/>
    </source>
</evidence>
<dbReference type="EMBL" id="LSMT01000157">
    <property type="protein sequence ID" value="PFX25199.1"/>
    <property type="molecule type" value="Genomic_DNA"/>
</dbReference>
<protein>
    <recommendedName>
        <fullName evidence="6">SWIM-type domain-containing protein</fullName>
    </recommendedName>
</protein>
<dbReference type="GO" id="GO:0008270">
    <property type="term" value="F:zinc ion binding"/>
    <property type="evidence" value="ECO:0007669"/>
    <property type="project" value="UniProtKB-KW"/>
</dbReference>
<dbReference type="PANTHER" id="PTHR47526:SF3">
    <property type="entry name" value="PHD-TYPE DOMAIN-CONTAINING PROTEIN"/>
    <property type="match status" value="1"/>
</dbReference>
<evidence type="ECO:0000313" key="8">
    <source>
        <dbReference type="Proteomes" id="UP000225706"/>
    </source>
</evidence>
<evidence type="ECO:0000256" key="3">
    <source>
        <dbReference type="ARBA" id="ARBA00022801"/>
    </source>
</evidence>
<keyword evidence="5" id="KW-0479">Metal-binding</keyword>
<feature type="domain" description="SWIM-type" evidence="6">
    <location>
        <begin position="1080"/>
        <end position="1116"/>
    </location>
</feature>
<sequence length="1452" mass="163633">MVSTVLKYGKISDLTKYFCSSRKMKKAALVEIKREVQEYENSDENFIRSLSLLYAGGIIGKIKYEQARSALVLKHTGKTTKKGNPSKERIKFGFGLPIPRPLAYKQLMHKIAEIDIGELISVRDTLCANLPLDEKVVGVYRDLETMLLSLSKFYLESDPLRKESEKLTWFSEKGAFKVAIGGDGAPFGKWDESMSWLVSFLNVGARVASPNDNFLLFGANCKEDHPAVKLFTKELSSKIAEIEKKTYMMSEMQVTFSFELVPSDMKFLAFINGELNNAATYFSSFANVSKEDCTKLDGKFGTTLDCNWKPWPYKKRLDIAKQVAKFKSKLPSTLAKSTQRTKVTQFIANKKSRQEFEPLIGELCDKELVEPLHLKNNGVQHLHSMLLDLAISSSKLPVKIRSLSDLPTTSAISRYLKALKCDVKAGRLEKQLGKWMLEDRSKDKGFSYRLTGKDSKLVLHGFMYLVNAIKGDSEDPKLLMKLMYIVYIALKLRDCASIFSMYHVTPQVVQELPNLCHEYFKAVALFTGSVSVEVQEKAPEPDMDVAEKAVSANLSAFPDLTFSEVEAYAQKESGCRHTIKGYKFFAEPGYLHDVKVSYEQGSANITAKCHRSMRKSELPHQLYVIVVVDSKAISGKCSCVAGLGGYCNHVVGLLYYLAHCKQLGFSSLPDDLTCTSMKERWSIPRERKIGNQEVQSVLVKKPRPGANYDRYIKNTLYSPARQYRVLDESHYNSVEPKPLIATIAPRVNAPLQLVSTKFGHAVKGSVISYQQKLSEEYLINNYSCTSFPELPLPSAEMRFENDVSMCLQQDKLTSLGVLSLSRQTAIEVEEKTRAQSQSGLWTMLRNKRITASKFGQVAKRKSNFDNLVRQINPSRHVVTAPMQRGLDLEPQAAFIYASKAKQNQVNLFPSGLVINPKCPWLGCTPDSKVFDLGVEEQGLSPFGLLEIKVVKEGATDFENVAYLTKDNDSNVLKLKRNHDYHYQFTVTITITAVFIAMNFLVIKFTQSVSANLSAFPDLTFSEVEAYAQKESGCRHTIKGYKFFAEPGYLHDVKVSYEQGSANITAKCHRSMRKSELPHQLYVIVVVDSKAISGKCSCVAGLGGYCNHVVGLLYYLAHCKQLGFSSLPDDLTCTSMKERQYRVLDESHYNSVEPKPLIATIAPRVNAPLQLVSTKFGHAVKGSVISYQQKLSEEYLINNYSCTSFPELPLPSAEMRFENDVSMCLQQDKLTSLGVLSLSRQTAIEVEEKTRAQSQSGLWTMLRNKRITASKFGQVAKRKSNFDNLVRQINPSRHVVTAPMQRGLDLEPQAAFIYASKAKQNQVNLFPSGLVINPKCPWLGCTPDRKVFDLGVEEQGLSPFGLLEIKVVKEGATDFENVAYLTKDNDSNVLKLKRNHDYHYQVQCQLALTGLEWCDFFSYINDTTFFCERIMFDPIFFQTAKDRVDYFFFTYFL</sequence>
<gene>
    <name evidence="7" type="ORF">AWC38_SpisGene10209</name>
</gene>
<keyword evidence="8" id="KW-1185">Reference proteome</keyword>
<keyword evidence="5" id="KW-0862">Zinc</keyword>
<dbReference type="Gene3D" id="3.90.320.10">
    <property type="match status" value="2"/>
</dbReference>
<feature type="domain" description="SWIM-type" evidence="6">
    <location>
        <begin position="622"/>
        <end position="658"/>
    </location>
</feature>
<keyword evidence="1" id="KW-0540">Nuclease</keyword>
<evidence type="ECO:0000256" key="2">
    <source>
        <dbReference type="ARBA" id="ARBA00022759"/>
    </source>
</evidence>
<accession>A0A2B4S7Y9</accession>
<comment type="caution">
    <text evidence="7">The sequence shown here is derived from an EMBL/GenBank/DDBJ whole genome shotgun (WGS) entry which is preliminary data.</text>
</comment>
<dbReference type="GO" id="GO:0006281">
    <property type="term" value="P:DNA repair"/>
    <property type="evidence" value="ECO:0007669"/>
    <property type="project" value="UniProtKB-ARBA"/>
</dbReference>
<dbReference type="GO" id="GO:0004527">
    <property type="term" value="F:exonuclease activity"/>
    <property type="evidence" value="ECO:0007669"/>
    <property type="project" value="UniProtKB-KW"/>
</dbReference>
<keyword evidence="4" id="KW-0269">Exonuclease</keyword>
<dbReference type="InterPro" id="IPR019080">
    <property type="entry name" value="YqaJ_viral_recombinase"/>
</dbReference>
<dbReference type="InterPro" id="IPR011604">
    <property type="entry name" value="PDDEXK-like_dom_sf"/>
</dbReference>
<dbReference type="Pfam" id="PF09588">
    <property type="entry name" value="YqaJ"/>
    <property type="match status" value="1"/>
</dbReference>
<dbReference type="SUPFAM" id="SSF52980">
    <property type="entry name" value="Restriction endonuclease-like"/>
    <property type="match status" value="2"/>
</dbReference>
<dbReference type="PROSITE" id="PS50966">
    <property type="entry name" value="ZF_SWIM"/>
    <property type="match status" value="2"/>
</dbReference>
<reference evidence="8" key="1">
    <citation type="journal article" date="2017" name="bioRxiv">
        <title>Comparative analysis of the genomes of Stylophora pistillata and Acropora digitifera provides evidence for extensive differences between species of corals.</title>
        <authorList>
            <person name="Voolstra C.R."/>
            <person name="Li Y."/>
            <person name="Liew Y.J."/>
            <person name="Baumgarten S."/>
            <person name="Zoccola D."/>
            <person name="Flot J.-F."/>
            <person name="Tambutte S."/>
            <person name="Allemand D."/>
            <person name="Aranda M."/>
        </authorList>
    </citation>
    <scope>NUCLEOTIDE SEQUENCE [LARGE SCALE GENOMIC DNA]</scope>
</reference>
<evidence type="ECO:0000313" key="7">
    <source>
        <dbReference type="EMBL" id="PFX25199.1"/>
    </source>
</evidence>
<evidence type="ECO:0000256" key="1">
    <source>
        <dbReference type="ARBA" id="ARBA00022722"/>
    </source>
</evidence>
<dbReference type="CDD" id="cd22343">
    <property type="entry name" value="PDDEXK_lambda_exonuclease-like"/>
    <property type="match status" value="1"/>
</dbReference>
<dbReference type="GO" id="GO:0004519">
    <property type="term" value="F:endonuclease activity"/>
    <property type="evidence" value="ECO:0007669"/>
    <property type="project" value="UniProtKB-KW"/>
</dbReference>